<evidence type="ECO:0000256" key="1">
    <source>
        <dbReference type="SAM" id="MobiDB-lite"/>
    </source>
</evidence>
<sequence>MIYITSKRNGFYRCGVAHSEHTTAWADDHFSPEQLAILEAEPMLIVTRDNPQAQSQQAAEQQIAALKAALVDAQQRNDALSAELEAANARVAELTANSPTPEPVTDKAKAKGNTKDKAVKPTGE</sequence>
<evidence type="ECO:0000313" key="2">
    <source>
        <dbReference type="EMBL" id="STC84454.1"/>
    </source>
</evidence>
<dbReference type="EMBL" id="UFXZ01000001">
    <property type="protein sequence ID" value="STC84454.1"/>
    <property type="molecule type" value="Genomic_DNA"/>
</dbReference>
<dbReference type="SUPFAM" id="SSF160059">
    <property type="entry name" value="PriA/YqbF domain"/>
    <property type="match status" value="1"/>
</dbReference>
<feature type="region of interest" description="Disordered" evidence="1">
    <location>
        <begin position="92"/>
        <end position="124"/>
    </location>
</feature>
<reference evidence="2 4" key="1">
    <citation type="submission" date="2018-06" db="EMBL/GenBank/DDBJ databases">
        <authorList>
            <consortium name="Pathogen Informatics"/>
            <person name="Doyle S."/>
        </authorList>
    </citation>
    <scope>NUCLEOTIDE SEQUENCE [LARGE SCALE GENOMIC DNA]</scope>
    <source>
        <strain evidence="2 4">NCTC12121</strain>
    </source>
</reference>
<proteinExistence type="predicted"/>
<dbReference type="Gene3D" id="3.40.5.80">
    <property type="match status" value="1"/>
</dbReference>
<organism evidence="2 4">
    <name type="scientific">Edwardsiella hoshinae</name>
    <dbReference type="NCBI Taxonomy" id="93378"/>
    <lineage>
        <taxon>Bacteria</taxon>
        <taxon>Pseudomonadati</taxon>
        <taxon>Pseudomonadota</taxon>
        <taxon>Gammaproteobacteria</taxon>
        <taxon>Enterobacterales</taxon>
        <taxon>Hafniaceae</taxon>
        <taxon>Edwardsiella</taxon>
    </lineage>
</organism>
<dbReference type="EMBL" id="UFXZ01000001">
    <property type="protein sequence ID" value="STC89441.1"/>
    <property type="molecule type" value="Genomic_DNA"/>
</dbReference>
<protein>
    <submittedName>
        <fullName evidence="2">Uncharacterized protein</fullName>
    </submittedName>
</protein>
<evidence type="ECO:0000313" key="4">
    <source>
        <dbReference type="Proteomes" id="UP000255248"/>
    </source>
</evidence>
<feature type="compositionally biased region" description="Basic and acidic residues" evidence="1">
    <location>
        <begin position="104"/>
        <end position="124"/>
    </location>
</feature>
<evidence type="ECO:0000313" key="3">
    <source>
        <dbReference type="EMBL" id="STC89441.1"/>
    </source>
</evidence>
<dbReference type="RefSeq" id="WP_024525012.1">
    <property type="nucleotide sequence ID" value="NZ_CP065626.1"/>
</dbReference>
<gene>
    <name evidence="2" type="ORF">NCTC12121_00549</name>
    <name evidence="3" type="ORF">NCTC12121_02195</name>
</gene>
<dbReference type="Proteomes" id="UP000255248">
    <property type="component" value="Unassembled WGS sequence"/>
</dbReference>
<name>A0A376D8H4_9GAMM</name>
<accession>A0A376D8H4</accession>
<dbReference type="AlphaFoldDB" id="A0A376D8H4"/>